<proteinExistence type="predicted"/>
<protein>
    <submittedName>
        <fullName evidence="2">Uncharacterized protein</fullName>
    </submittedName>
</protein>
<evidence type="ECO:0000313" key="2">
    <source>
        <dbReference type="EMBL" id="SNR78696.1"/>
    </source>
</evidence>
<sequence>MYNSSIMRKIKLKVKTAAKMQPIFGKTAQQLLDEFINIATKEIMALNKDKVSNKAFAETFLSPENLQKLEKLKIRLKNLEKEISNKKVIYDLFHSIFRNYRWAVDSGSEKEIEIKVWIASSIDKIERILFLLGNKNERD</sequence>
<dbReference type="Proteomes" id="UP000198405">
    <property type="component" value="Unassembled WGS sequence"/>
</dbReference>
<gene>
    <name evidence="2" type="ORF">SAMN06265340_10693</name>
</gene>
<dbReference type="EMBL" id="FZOB01000006">
    <property type="protein sequence ID" value="SNR78696.1"/>
    <property type="molecule type" value="Genomic_DNA"/>
</dbReference>
<reference evidence="3" key="1">
    <citation type="submission" date="2017-06" db="EMBL/GenBank/DDBJ databases">
        <authorList>
            <person name="Varghese N."/>
            <person name="Submissions S."/>
        </authorList>
    </citation>
    <scope>NUCLEOTIDE SEQUENCE [LARGE SCALE GENOMIC DNA]</scope>
    <source>
        <strain evidence="3">DSM 15668</strain>
    </source>
</reference>
<evidence type="ECO:0000313" key="3">
    <source>
        <dbReference type="Proteomes" id="UP000198405"/>
    </source>
</evidence>
<dbReference type="AlphaFoldDB" id="A0A238Z5N7"/>
<keyword evidence="3" id="KW-1185">Reference proteome</keyword>
<feature type="coiled-coil region" evidence="1">
    <location>
        <begin position="62"/>
        <end position="89"/>
    </location>
</feature>
<keyword evidence="1" id="KW-0175">Coiled coil</keyword>
<name>A0A238Z5N7_9BACT</name>
<accession>A0A238Z5N7</accession>
<evidence type="ECO:0000256" key="1">
    <source>
        <dbReference type="SAM" id="Coils"/>
    </source>
</evidence>
<organism evidence="2 3">
    <name type="scientific">Desulfurobacterium atlanticum</name>
    <dbReference type="NCBI Taxonomy" id="240169"/>
    <lineage>
        <taxon>Bacteria</taxon>
        <taxon>Pseudomonadati</taxon>
        <taxon>Aquificota</taxon>
        <taxon>Aquificia</taxon>
        <taxon>Desulfurobacteriales</taxon>
        <taxon>Desulfurobacteriaceae</taxon>
        <taxon>Desulfurobacterium</taxon>
    </lineage>
</organism>